<dbReference type="InterPro" id="IPR050553">
    <property type="entry name" value="Thioredoxin_ResA/DsbE_sf"/>
</dbReference>
<proteinExistence type="predicted"/>
<feature type="chain" id="PRO_5016935295" evidence="1">
    <location>
        <begin position="27"/>
        <end position="163"/>
    </location>
</feature>
<dbReference type="RefSeq" id="WP_170142205.1">
    <property type="nucleotide sequence ID" value="NZ_QPJY01000012.1"/>
</dbReference>
<keyword evidence="4" id="KW-1185">Reference proteome</keyword>
<dbReference type="GO" id="GO:0016491">
    <property type="term" value="F:oxidoreductase activity"/>
    <property type="evidence" value="ECO:0007669"/>
    <property type="project" value="InterPro"/>
</dbReference>
<dbReference type="CDD" id="cd02966">
    <property type="entry name" value="TlpA_like_family"/>
    <property type="match status" value="1"/>
</dbReference>
<keyword evidence="1" id="KW-0732">Signal</keyword>
<sequence length="163" mass="17763">MRKPLPTTLWLLLGMFLLGAGGTAAAAGLRDFDGNPARIGDFTGQERWLVVMLWASDCPVCNAEVHQYNDFHTFHSDSDARVLGISLDGAARQDAARDFIRRHEVIFPNLIGEPADVAGLYRQLAGRPFAGTPTFLIYNPAGELVAQQVGAVPVNLIEEFIGR</sequence>
<feature type="signal peptide" evidence="1">
    <location>
        <begin position="1"/>
        <end position="26"/>
    </location>
</feature>
<gene>
    <name evidence="3" type="ORF">DFQ59_11226</name>
</gene>
<feature type="domain" description="Thioredoxin" evidence="2">
    <location>
        <begin position="18"/>
        <end position="163"/>
    </location>
</feature>
<name>A0A369BWX2_9GAMM</name>
<dbReference type="PANTHER" id="PTHR42852:SF18">
    <property type="entry name" value="CHROMOSOME UNDETERMINED SCAFFOLD_47, WHOLE GENOME SHOTGUN SEQUENCE"/>
    <property type="match status" value="1"/>
</dbReference>
<dbReference type="EMBL" id="QPJY01000012">
    <property type="protein sequence ID" value="RCX26023.1"/>
    <property type="molecule type" value="Genomic_DNA"/>
</dbReference>
<protein>
    <submittedName>
        <fullName evidence="3">Peroxiredoxin</fullName>
    </submittedName>
</protein>
<dbReference type="InterPro" id="IPR036249">
    <property type="entry name" value="Thioredoxin-like_sf"/>
</dbReference>
<dbReference type="GO" id="GO:0016209">
    <property type="term" value="F:antioxidant activity"/>
    <property type="evidence" value="ECO:0007669"/>
    <property type="project" value="InterPro"/>
</dbReference>
<dbReference type="Pfam" id="PF00578">
    <property type="entry name" value="AhpC-TSA"/>
    <property type="match status" value="1"/>
</dbReference>
<dbReference type="Proteomes" id="UP000252707">
    <property type="component" value="Unassembled WGS sequence"/>
</dbReference>
<dbReference type="SUPFAM" id="SSF52833">
    <property type="entry name" value="Thioredoxin-like"/>
    <property type="match status" value="1"/>
</dbReference>
<dbReference type="PANTHER" id="PTHR42852">
    <property type="entry name" value="THIOL:DISULFIDE INTERCHANGE PROTEIN DSBE"/>
    <property type="match status" value="1"/>
</dbReference>
<accession>A0A369BWX2</accession>
<reference evidence="3 4" key="1">
    <citation type="submission" date="2018-07" db="EMBL/GenBank/DDBJ databases">
        <title>Genomic Encyclopedia of Type Strains, Phase IV (KMG-IV): sequencing the most valuable type-strain genomes for metagenomic binning, comparative biology and taxonomic classification.</title>
        <authorList>
            <person name="Goeker M."/>
        </authorList>
    </citation>
    <scope>NUCLEOTIDE SEQUENCE [LARGE SCALE GENOMIC DNA]</scope>
    <source>
        <strain evidence="3 4">DSM 26407</strain>
    </source>
</reference>
<evidence type="ECO:0000256" key="1">
    <source>
        <dbReference type="SAM" id="SignalP"/>
    </source>
</evidence>
<evidence type="ECO:0000313" key="4">
    <source>
        <dbReference type="Proteomes" id="UP000252707"/>
    </source>
</evidence>
<organism evidence="3 4">
    <name type="scientific">Thioalbus denitrificans</name>
    <dbReference type="NCBI Taxonomy" id="547122"/>
    <lineage>
        <taxon>Bacteria</taxon>
        <taxon>Pseudomonadati</taxon>
        <taxon>Pseudomonadota</taxon>
        <taxon>Gammaproteobacteria</taxon>
        <taxon>Chromatiales</taxon>
        <taxon>Ectothiorhodospiraceae</taxon>
        <taxon>Thioalbus</taxon>
    </lineage>
</organism>
<evidence type="ECO:0000313" key="3">
    <source>
        <dbReference type="EMBL" id="RCX26023.1"/>
    </source>
</evidence>
<dbReference type="Gene3D" id="3.40.30.10">
    <property type="entry name" value="Glutaredoxin"/>
    <property type="match status" value="1"/>
</dbReference>
<evidence type="ECO:0000259" key="2">
    <source>
        <dbReference type="PROSITE" id="PS51352"/>
    </source>
</evidence>
<dbReference type="InterPro" id="IPR013766">
    <property type="entry name" value="Thioredoxin_domain"/>
</dbReference>
<dbReference type="AlphaFoldDB" id="A0A369BWX2"/>
<dbReference type="InterPro" id="IPR000866">
    <property type="entry name" value="AhpC/TSA"/>
</dbReference>
<comment type="caution">
    <text evidence="3">The sequence shown here is derived from an EMBL/GenBank/DDBJ whole genome shotgun (WGS) entry which is preliminary data.</text>
</comment>
<dbReference type="PROSITE" id="PS51352">
    <property type="entry name" value="THIOREDOXIN_2"/>
    <property type="match status" value="1"/>
</dbReference>